<name>A0AA38XHN7_9EURO</name>
<dbReference type="InterPro" id="IPR013083">
    <property type="entry name" value="Znf_RING/FYVE/PHD"/>
</dbReference>
<evidence type="ECO:0000313" key="14">
    <source>
        <dbReference type="Proteomes" id="UP001172673"/>
    </source>
</evidence>
<reference evidence="13" key="1">
    <citation type="submission" date="2022-10" db="EMBL/GenBank/DDBJ databases">
        <title>Culturing micro-colonial fungi from biological soil crusts in the Mojave desert and describing Neophaeococcomyces mojavensis, and introducing the new genera and species Taxawa tesnikishii.</title>
        <authorList>
            <person name="Kurbessoian T."/>
            <person name="Stajich J.E."/>
        </authorList>
    </citation>
    <scope>NUCLEOTIDE SEQUENCE</scope>
    <source>
        <strain evidence="13">TK_41</strain>
    </source>
</reference>
<evidence type="ECO:0000256" key="11">
    <source>
        <dbReference type="SAM" id="Coils"/>
    </source>
</evidence>
<dbReference type="InterPro" id="IPR003613">
    <property type="entry name" value="Ubox_domain"/>
</dbReference>
<keyword evidence="10" id="KW-0539">Nucleus</keyword>
<dbReference type="GO" id="GO:0071006">
    <property type="term" value="C:U2-type catalytic step 1 spliceosome"/>
    <property type="evidence" value="ECO:0007669"/>
    <property type="project" value="TreeGrafter"/>
</dbReference>
<dbReference type="Pfam" id="PF00400">
    <property type="entry name" value="WD40"/>
    <property type="match status" value="2"/>
</dbReference>
<dbReference type="SMART" id="SM00320">
    <property type="entry name" value="WD40"/>
    <property type="match status" value="5"/>
</dbReference>
<keyword evidence="11" id="KW-0175">Coiled coil</keyword>
<evidence type="ECO:0000256" key="6">
    <source>
        <dbReference type="ARBA" id="ARBA00023110"/>
    </source>
</evidence>
<comment type="subunit">
    <text evidence="10">Homotetramer.</text>
</comment>
<dbReference type="GO" id="GO:0061630">
    <property type="term" value="F:ubiquitin protein ligase activity"/>
    <property type="evidence" value="ECO:0007669"/>
    <property type="project" value="UniProtKB-UniRule"/>
</dbReference>
<dbReference type="PROSITE" id="PS50082">
    <property type="entry name" value="WD_REPEATS_2"/>
    <property type="match status" value="2"/>
</dbReference>
<evidence type="ECO:0000256" key="7">
    <source>
        <dbReference type="ARBA" id="ARBA00023187"/>
    </source>
</evidence>
<keyword evidence="3 10" id="KW-0507">mRNA processing</keyword>
<comment type="pathway">
    <text evidence="10">Protein modification; protein ubiquitination.</text>
</comment>
<feature type="domain" description="U-box" evidence="12">
    <location>
        <begin position="1"/>
        <end position="51"/>
    </location>
</feature>
<keyword evidence="7 10" id="KW-0508">mRNA splicing</keyword>
<evidence type="ECO:0000256" key="8">
    <source>
        <dbReference type="ARBA" id="ARBA00023204"/>
    </source>
</evidence>
<gene>
    <name evidence="13" type="ORF">H2200_003498</name>
</gene>
<dbReference type="GO" id="GO:0000974">
    <property type="term" value="C:Prp19 complex"/>
    <property type="evidence" value="ECO:0007669"/>
    <property type="project" value="UniProtKB-UniRule"/>
</dbReference>
<evidence type="ECO:0000256" key="10">
    <source>
        <dbReference type="RuleBase" id="RU367101"/>
    </source>
</evidence>
<keyword evidence="8 10" id="KW-0234">DNA repair</keyword>
<keyword evidence="4 10" id="KW-0747">Spliceosome</keyword>
<dbReference type="Pfam" id="PF08606">
    <property type="entry name" value="Prp19"/>
    <property type="match status" value="1"/>
</dbReference>
<comment type="caution">
    <text evidence="13">The sequence shown here is derived from an EMBL/GenBank/DDBJ whole genome shotgun (WGS) entry which is preliminary data.</text>
</comment>
<dbReference type="Gene3D" id="2.130.10.10">
    <property type="entry name" value="YVTN repeat-like/Quinoprotein amine dehydrogenase"/>
    <property type="match status" value="1"/>
</dbReference>
<feature type="repeat" description="WD" evidence="9">
    <location>
        <begin position="315"/>
        <end position="344"/>
    </location>
</feature>
<evidence type="ECO:0000256" key="9">
    <source>
        <dbReference type="PROSITE-ProRule" id="PRU00221"/>
    </source>
</evidence>
<dbReference type="Gene3D" id="3.30.40.10">
    <property type="entry name" value="Zinc/RING finger domain, C3HC4 (zinc finger)"/>
    <property type="match status" value="1"/>
</dbReference>
<dbReference type="GO" id="GO:0003755">
    <property type="term" value="F:peptidyl-prolyl cis-trans isomerase activity"/>
    <property type="evidence" value="ECO:0007669"/>
    <property type="project" value="UniProtKB-KW"/>
</dbReference>
<dbReference type="InterPro" id="IPR038959">
    <property type="entry name" value="Prp19"/>
</dbReference>
<dbReference type="InterPro" id="IPR015943">
    <property type="entry name" value="WD40/YVTN_repeat-like_dom_sf"/>
</dbReference>
<dbReference type="SMART" id="SM00504">
    <property type="entry name" value="Ubox"/>
    <property type="match status" value="1"/>
</dbReference>
<dbReference type="EC" id="2.3.2.27" evidence="10"/>
<evidence type="ECO:0000256" key="1">
    <source>
        <dbReference type="ARBA" id="ARBA00006388"/>
    </source>
</evidence>
<dbReference type="GO" id="GO:0070534">
    <property type="term" value="P:protein K63-linked ubiquitination"/>
    <property type="evidence" value="ECO:0007669"/>
    <property type="project" value="UniProtKB-UniRule"/>
</dbReference>
<keyword evidence="5 10" id="KW-0227">DNA damage</keyword>
<evidence type="ECO:0000256" key="3">
    <source>
        <dbReference type="ARBA" id="ARBA00022664"/>
    </source>
</evidence>
<dbReference type="EMBL" id="JAPDRK010000004">
    <property type="protein sequence ID" value="KAJ9613556.1"/>
    <property type="molecule type" value="Genomic_DNA"/>
</dbReference>
<keyword evidence="14" id="KW-1185">Reference proteome</keyword>
<comment type="catalytic activity">
    <reaction evidence="10">
        <text>S-ubiquitinyl-[E2 ubiquitin-conjugating enzyme]-L-cysteine + [acceptor protein]-L-lysine = [E2 ubiquitin-conjugating enzyme]-L-cysteine + N(6)-ubiquitinyl-[acceptor protein]-L-lysine.</text>
        <dbReference type="EC" id="2.3.2.27"/>
    </reaction>
</comment>
<evidence type="ECO:0000256" key="2">
    <source>
        <dbReference type="ARBA" id="ARBA00022574"/>
    </source>
</evidence>
<dbReference type="PANTHER" id="PTHR43995:SF1">
    <property type="entry name" value="PRE-MRNA-PROCESSING FACTOR 19"/>
    <property type="match status" value="1"/>
</dbReference>
<comment type="subcellular location">
    <subcellularLocation>
        <location evidence="10">Nucleus</location>
    </subcellularLocation>
</comment>
<dbReference type="SUPFAM" id="SSF50978">
    <property type="entry name" value="WD40 repeat-like"/>
    <property type="match status" value="1"/>
</dbReference>
<dbReference type="GO" id="GO:0000398">
    <property type="term" value="P:mRNA splicing, via spliceosome"/>
    <property type="evidence" value="ECO:0007669"/>
    <property type="project" value="InterPro"/>
</dbReference>
<keyword evidence="6" id="KW-0413">Isomerase</keyword>
<evidence type="ECO:0000256" key="4">
    <source>
        <dbReference type="ARBA" id="ARBA00022728"/>
    </source>
</evidence>
<dbReference type="InterPro" id="IPR036322">
    <property type="entry name" value="WD40_repeat_dom_sf"/>
</dbReference>
<feature type="repeat" description="WD" evidence="9">
    <location>
        <begin position="262"/>
        <end position="303"/>
    </location>
</feature>
<comment type="function">
    <text evidence="10">Ubiquitin-protein ligase which is mainly involved pre-mRNA splicing and DNA repair. Required for pre-mRNA splicing as component of the spliceosome.</text>
</comment>
<feature type="coiled-coil region" evidence="11">
    <location>
        <begin position="93"/>
        <end position="120"/>
    </location>
</feature>
<proteinExistence type="inferred from homology"/>
<protein>
    <recommendedName>
        <fullName evidence="10">Pre-mRNA-processing factor 19</fullName>
        <ecNumber evidence="10">2.3.2.27</ecNumber>
    </recommendedName>
</protein>
<evidence type="ECO:0000259" key="12">
    <source>
        <dbReference type="SMART" id="SM00504"/>
    </source>
</evidence>
<keyword evidence="10" id="KW-0808">Transferase</keyword>
<dbReference type="AlphaFoldDB" id="A0AA38XHN7"/>
<dbReference type="GO" id="GO:0006281">
    <property type="term" value="P:DNA repair"/>
    <property type="evidence" value="ECO:0007669"/>
    <property type="project" value="UniProtKB-KW"/>
</dbReference>
<dbReference type="InterPro" id="IPR013915">
    <property type="entry name" value="Prp19_cc"/>
</dbReference>
<keyword evidence="6" id="KW-0697">Rotamase</keyword>
<sequence length="462" mass="49370">MLCARNIYEKRLIEAYITENGTEPITGETLTAEDLIDLKSPNVVYPRPPQMTSIPAMLSLFQNEWDALALQTYTLQQNLHQARQELSTALYENDAAVRVIAQLTKERDEARTALAQLDVRQGAPATTNGDAMQVDSAPLPENIVEKIENVQATLSKTRRKRPVPEEWATSESIATYTPKLTSEPYFPGGTVLAVHEGGDSVLVTGTNGVAGVVSLSENRLLHSLKVGKGYVTSGIWARDRAIIATSTGSIKVFEEDQEVGSFAAHAGSANAVALHPSGTILGSVGEDRSYALYDLESGNVLNRVFSDSALKCAQFHPDGHLLAAGSADGQIKIFQITTGAEAATFDLGGPVRSIFFSENGIWVAGVVEGASSISIWDLRKTAAIATIDTGSPIDSIAWDYTGQFLAIAGVEGVSVQQYAKATKEWSEILKRGISATRVAWGRNAQSLVTVDGDGTVTTLAAS</sequence>
<evidence type="ECO:0000256" key="5">
    <source>
        <dbReference type="ARBA" id="ARBA00022763"/>
    </source>
</evidence>
<dbReference type="InterPro" id="IPR001680">
    <property type="entry name" value="WD40_rpt"/>
</dbReference>
<organism evidence="13 14">
    <name type="scientific">Cladophialophora chaetospira</name>
    <dbReference type="NCBI Taxonomy" id="386627"/>
    <lineage>
        <taxon>Eukaryota</taxon>
        <taxon>Fungi</taxon>
        <taxon>Dikarya</taxon>
        <taxon>Ascomycota</taxon>
        <taxon>Pezizomycotina</taxon>
        <taxon>Eurotiomycetes</taxon>
        <taxon>Chaetothyriomycetidae</taxon>
        <taxon>Chaetothyriales</taxon>
        <taxon>Herpotrichiellaceae</taxon>
        <taxon>Cladophialophora</taxon>
    </lineage>
</organism>
<dbReference type="Proteomes" id="UP001172673">
    <property type="component" value="Unassembled WGS sequence"/>
</dbReference>
<evidence type="ECO:0000313" key="13">
    <source>
        <dbReference type="EMBL" id="KAJ9613556.1"/>
    </source>
</evidence>
<dbReference type="GO" id="GO:0005737">
    <property type="term" value="C:cytoplasm"/>
    <property type="evidence" value="ECO:0007669"/>
    <property type="project" value="TreeGrafter"/>
</dbReference>
<accession>A0AA38XHN7</accession>
<keyword evidence="10" id="KW-0833">Ubl conjugation pathway</keyword>
<comment type="similarity">
    <text evidence="1 10">Belongs to the WD repeat PRP19 family.</text>
</comment>
<dbReference type="PANTHER" id="PTHR43995">
    <property type="entry name" value="PRE-MRNA-PROCESSING FACTOR 19"/>
    <property type="match status" value="1"/>
</dbReference>
<keyword evidence="2 9" id="KW-0853">WD repeat</keyword>